<evidence type="ECO:0000313" key="2">
    <source>
        <dbReference type="Proteomes" id="UP000617402"/>
    </source>
</evidence>
<dbReference type="Pfam" id="PF13730">
    <property type="entry name" value="HTH_36"/>
    <property type="match status" value="1"/>
</dbReference>
<dbReference type="Gene3D" id="1.10.10.10">
    <property type="entry name" value="Winged helix-like DNA-binding domain superfamily/Winged helix DNA-binding domain"/>
    <property type="match status" value="1"/>
</dbReference>
<dbReference type="Proteomes" id="UP000617402">
    <property type="component" value="Unassembled WGS sequence"/>
</dbReference>
<dbReference type="InterPro" id="IPR036388">
    <property type="entry name" value="WH-like_DNA-bd_sf"/>
</dbReference>
<dbReference type="EMBL" id="JACVHF010000115">
    <property type="protein sequence ID" value="MBC9786763.1"/>
    <property type="molecule type" value="Genomic_DNA"/>
</dbReference>
<organism evidence="1 2">
    <name type="scientific">Heliobacterium chlorum</name>
    <dbReference type="NCBI Taxonomy" id="2698"/>
    <lineage>
        <taxon>Bacteria</taxon>
        <taxon>Bacillati</taxon>
        <taxon>Bacillota</taxon>
        <taxon>Clostridia</taxon>
        <taxon>Eubacteriales</taxon>
        <taxon>Heliobacteriaceae</taxon>
        <taxon>Heliobacterium</taxon>
    </lineage>
</organism>
<keyword evidence="2" id="KW-1185">Reference proteome</keyword>
<reference evidence="1 2" key="1">
    <citation type="submission" date="2020-07" db="EMBL/GenBank/DDBJ databases">
        <title>Draft whole-genome sequence of Heliobacterium chlorum DSM 3682, type strain.</title>
        <authorList>
            <person name="Kyndt J.A."/>
            <person name="Meyer T.E."/>
            <person name="Imhoff J.F."/>
        </authorList>
    </citation>
    <scope>NUCLEOTIDE SEQUENCE [LARGE SCALE GENOMIC DNA]</scope>
    <source>
        <strain evidence="1 2">DSM 3682</strain>
    </source>
</reference>
<feature type="non-terminal residue" evidence="1">
    <location>
        <position position="181"/>
    </location>
</feature>
<name>A0ABR7T7N5_HELCL</name>
<evidence type="ECO:0000313" key="1">
    <source>
        <dbReference type="EMBL" id="MBC9786763.1"/>
    </source>
</evidence>
<accession>A0ABR7T7N5</accession>
<dbReference type="RefSeq" id="WP_188042175.1">
    <property type="nucleotide sequence ID" value="NZ_JACVHF010000115.1"/>
</dbReference>
<gene>
    <name evidence="1" type="ORF">H1S01_20450</name>
</gene>
<protein>
    <submittedName>
        <fullName evidence="1">Helix-turn-helix domain-containing protein</fullName>
    </submittedName>
</protein>
<proteinExistence type="predicted"/>
<comment type="caution">
    <text evidence="1">The sequence shown here is derived from an EMBL/GenBank/DDBJ whole genome shotgun (WGS) entry which is preliminary data.</text>
</comment>
<sequence length="181" mass="20480">MSEKMLTVEVERSFNVIDKQWGSDIYVKMYRSAVTSGLLGKLGPELWSVLCVIASYMDEDGKCFPSQEAIAKGLGCSRQTANKWINSLLEFRWQGNPIIERMKNHQRNGLSCYTILPLSQLAIFDGDVQPLFDVNEDDAKKCDVKQKGRSMSKTVTSDVKELDVAMSNTFDTNYNHSNKNH</sequence>